<evidence type="ECO:0000256" key="1">
    <source>
        <dbReference type="ARBA" id="ARBA00004496"/>
    </source>
</evidence>
<evidence type="ECO:0000256" key="11">
    <source>
        <dbReference type="ARBA" id="ARBA00023236"/>
    </source>
</evidence>
<proteinExistence type="inferred from homology"/>
<dbReference type="PANTHER" id="PTHR32182">
    <property type="entry name" value="DNA REPLICATION AND REPAIR PROTEIN RECF"/>
    <property type="match status" value="1"/>
</dbReference>
<evidence type="ECO:0000259" key="15">
    <source>
        <dbReference type="Pfam" id="PF02463"/>
    </source>
</evidence>
<dbReference type="InterPro" id="IPR042174">
    <property type="entry name" value="RecF_2"/>
</dbReference>
<evidence type="ECO:0000313" key="17">
    <source>
        <dbReference type="Proteomes" id="UP000830115"/>
    </source>
</evidence>
<reference evidence="16" key="1">
    <citation type="submission" date="2021-10" db="EMBL/GenBank/DDBJ databases">
        <title>Streptomyces nigrumlapis sp.nov.,an antimicrobial producing actinobacterium isolated from Black Gobi rocks.</title>
        <authorList>
            <person name="Wen Y."/>
            <person name="Zhang W."/>
            <person name="Liu X.G."/>
        </authorList>
    </citation>
    <scope>NUCLEOTIDE SEQUENCE</scope>
    <source>
        <strain evidence="16">ST13-2-2</strain>
    </source>
</reference>
<evidence type="ECO:0000256" key="7">
    <source>
        <dbReference type="ARBA" id="ARBA00022763"/>
    </source>
</evidence>
<dbReference type="PROSITE" id="PS00617">
    <property type="entry name" value="RECF_1"/>
    <property type="match status" value="1"/>
</dbReference>
<evidence type="ECO:0000256" key="10">
    <source>
        <dbReference type="ARBA" id="ARBA00023204"/>
    </source>
</evidence>
<dbReference type="Gene3D" id="3.40.50.300">
    <property type="entry name" value="P-loop containing nucleotide triphosphate hydrolases"/>
    <property type="match status" value="1"/>
</dbReference>
<dbReference type="NCBIfam" id="TIGR00611">
    <property type="entry name" value="recf"/>
    <property type="match status" value="1"/>
</dbReference>
<evidence type="ECO:0000256" key="5">
    <source>
        <dbReference type="ARBA" id="ARBA00022705"/>
    </source>
</evidence>
<dbReference type="PANTHER" id="PTHR32182:SF0">
    <property type="entry name" value="DNA REPLICATION AND REPAIR PROTEIN RECF"/>
    <property type="match status" value="1"/>
</dbReference>
<dbReference type="CDD" id="cd03242">
    <property type="entry name" value="ABC_RecF"/>
    <property type="match status" value="1"/>
</dbReference>
<dbReference type="SUPFAM" id="SSF52540">
    <property type="entry name" value="P-loop containing nucleoside triphosphate hydrolases"/>
    <property type="match status" value="1"/>
</dbReference>
<keyword evidence="6 13" id="KW-0547">Nucleotide-binding</keyword>
<dbReference type="InterPro" id="IPR018078">
    <property type="entry name" value="DNA-binding_RecF_CS"/>
</dbReference>
<keyword evidence="5 13" id="KW-0235">DNA replication</keyword>
<organism evidence="16 17">
    <name type="scientific">Streptomyces halobius</name>
    <dbReference type="NCBI Taxonomy" id="2879846"/>
    <lineage>
        <taxon>Bacteria</taxon>
        <taxon>Bacillati</taxon>
        <taxon>Actinomycetota</taxon>
        <taxon>Actinomycetes</taxon>
        <taxon>Kitasatosporales</taxon>
        <taxon>Streptomycetaceae</taxon>
        <taxon>Streptomyces</taxon>
    </lineage>
</organism>
<comment type="subcellular location">
    <subcellularLocation>
        <location evidence="1 13 14">Cytoplasm</location>
    </subcellularLocation>
</comment>
<keyword evidence="8 13" id="KW-0067">ATP-binding</keyword>
<keyword evidence="10 13" id="KW-0234">DNA repair</keyword>
<evidence type="ECO:0000313" key="16">
    <source>
        <dbReference type="EMBL" id="UQA94288.1"/>
    </source>
</evidence>
<dbReference type="Proteomes" id="UP000830115">
    <property type="component" value="Chromosome"/>
</dbReference>
<accession>A0ABY4MAX1</accession>
<keyword evidence="4 13" id="KW-0963">Cytoplasm</keyword>
<gene>
    <name evidence="13 16" type="primary">recF</name>
    <name evidence="16" type="ORF">K9S39_22675</name>
</gene>
<evidence type="ECO:0000256" key="3">
    <source>
        <dbReference type="ARBA" id="ARBA00020170"/>
    </source>
</evidence>
<comment type="similarity">
    <text evidence="2 13 14">Belongs to the RecF family.</text>
</comment>
<feature type="binding site" evidence="13">
    <location>
        <begin position="30"/>
        <end position="37"/>
    </location>
    <ligand>
        <name>ATP</name>
        <dbReference type="ChEBI" id="CHEBI:30616"/>
    </ligand>
</feature>
<evidence type="ECO:0000256" key="4">
    <source>
        <dbReference type="ARBA" id="ARBA00022490"/>
    </source>
</evidence>
<protein>
    <recommendedName>
        <fullName evidence="3 13">DNA replication and repair protein RecF</fullName>
    </recommendedName>
</protein>
<dbReference type="RefSeq" id="WP_248865160.1">
    <property type="nucleotide sequence ID" value="NZ_CP086322.1"/>
</dbReference>
<dbReference type="InterPro" id="IPR003395">
    <property type="entry name" value="RecF/RecN/SMC_N"/>
</dbReference>
<keyword evidence="11 13" id="KW-0742">SOS response</keyword>
<dbReference type="InterPro" id="IPR027417">
    <property type="entry name" value="P-loop_NTPase"/>
</dbReference>
<dbReference type="HAMAP" id="MF_00365">
    <property type="entry name" value="RecF"/>
    <property type="match status" value="1"/>
</dbReference>
<name>A0ABY4MAX1_9ACTN</name>
<evidence type="ECO:0000256" key="6">
    <source>
        <dbReference type="ARBA" id="ARBA00022741"/>
    </source>
</evidence>
<evidence type="ECO:0000256" key="12">
    <source>
        <dbReference type="ARBA" id="ARBA00025401"/>
    </source>
</evidence>
<comment type="function">
    <text evidence="12 13 14">The RecF protein is involved in DNA metabolism; it is required for DNA replication and normal SOS inducibility. RecF binds preferentially to single-stranded, linear DNA. It also seems to bind ATP.</text>
</comment>
<sequence length="393" mass="42004">MHVTHLSLADFRSYARVEVPLDPGVTAFVGPNGQGKTNLVEAVGYLATLGSHRVSSDAPLVRMGAERAVVRAAVVQGERQQLVELELNPGKANRARINRSSQVRPRDVLGIVRTVLFAPEDLALVKGDPGERRRFLDELITARAPRMAGVRSDYDRVLKQRNTLLKTAALARRHGGRQMDLSTLDVWDQHLARAGAELLAQRLDLIAALQPLADKAYEQLAPGGGPLALEYRGSAGGAMAAASTREELYGVLLAALGEARKGEIERGVTLVGPHRDDLVLKLGQLPAKGYASHGECWSYALALRLASYDLLRSESYSGPGGPSTEGGGGRRAGEPVLVLDDVFAELDTRRRERLAELVAPGEQVLVTAAVADDVPGVLAGVRYAVSDGAVTKV</sequence>
<evidence type="ECO:0000256" key="13">
    <source>
        <dbReference type="HAMAP-Rule" id="MF_00365"/>
    </source>
</evidence>
<keyword evidence="17" id="KW-1185">Reference proteome</keyword>
<feature type="domain" description="RecF/RecN/SMC N-terminal" evidence="15">
    <location>
        <begin position="3"/>
        <end position="368"/>
    </location>
</feature>
<dbReference type="Gene3D" id="1.20.1050.90">
    <property type="entry name" value="RecF/RecN/SMC, N-terminal domain"/>
    <property type="match status" value="1"/>
</dbReference>
<dbReference type="EMBL" id="CP086322">
    <property type="protein sequence ID" value="UQA94288.1"/>
    <property type="molecule type" value="Genomic_DNA"/>
</dbReference>
<keyword evidence="7 13" id="KW-0227">DNA damage</keyword>
<evidence type="ECO:0000256" key="2">
    <source>
        <dbReference type="ARBA" id="ARBA00008016"/>
    </source>
</evidence>
<keyword evidence="9 13" id="KW-0238">DNA-binding</keyword>
<evidence type="ECO:0000256" key="8">
    <source>
        <dbReference type="ARBA" id="ARBA00022840"/>
    </source>
</evidence>
<dbReference type="InterPro" id="IPR001238">
    <property type="entry name" value="DNA-binding_RecF"/>
</dbReference>
<evidence type="ECO:0000256" key="9">
    <source>
        <dbReference type="ARBA" id="ARBA00023125"/>
    </source>
</evidence>
<evidence type="ECO:0000256" key="14">
    <source>
        <dbReference type="RuleBase" id="RU000578"/>
    </source>
</evidence>
<dbReference type="PROSITE" id="PS00618">
    <property type="entry name" value="RECF_2"/>
    <property type="match status" value="1"/>
</dbReference>
<dbReference type="Pfam" id="PF02463">
    <property type="entry name" value="SMC_N"/>
    <property type="match status" value="1"/>
</dbReference>